<evidence type="ECO:0000313" key="2">
    <source>
        <dbReference type="Proteomes" id="UP000237682"/>
    </source>
</evidence>
<dbReference type="AlphaFoldDB" id="A0A2S9QJ95"/>
<dbReference type="EMBL" id="PUEJ01000001">
    <property type="protein sequence ID" value="PRH89429.1"/>
    <property type="molecule type" value="Genomic_DNA"/>
</dbReference>
<sequence>MAAKARIMEVRAWMRASAILNKGGAYQWARKAMTSLRRWHESWALMGHLPATSPAAPVPPLQTIVDVARGHRITSLSRGLQI</sequence>
<name>A0A2S9QJ95_9HYPH</name>
<proteinExistence type="predicted"/>
<evidence type="ECO:0000313" key="1">
    <source>
        <dbReference type="EMBL" id="PRH89429.1"/>
    </source>
</evidence>
<organism evidence="1 2">
    <name type="scientific">Labrys okinawensis</name>
    <dbReference type="NCBI Taxonomy" id="346911"/>
    <lineage>
        <taxon>Bacteria</taxon>
        <taxon>Pseudomonadati</taxon>
        <taxon>Pseudomonadota</taxon>
        <taxon>Alphaproteobacteria</taxon>
        <taxon>Hyphomicrobiales</taxon>
        <taxon>Xanthobacteraceae</taxon>
        <taxon>Labrys</taxon>
    </lineage>
</organism>
<comment type="caution">
    <text evidence="1">The sequence shown here is derived from an EMBL/GenBank/DDBJ whole genome shotgun (WGS) entry which is preliminary data.</text>
</comment>
<keyword evidence="2" id="KW-1185">Reference proteome</keyword>
<reference evidence="1 2" key="1">
    <citation type="submission" date="2018-02" db="EMBL/GenBank/DDBJ databases">
        <title>Whole genome sequencing of endophytic bacterium.</title>
        <authorList>
            <person name="Eedara R."/>
            <person name="Podile A.R."/>
        </authorList>
    </citation>
    <scope>NUCLEOTIDE SEQUENCE [LARGE SCALE GENOMIC DNA]</scope>
    <source>
        <strain evidence="1 2">RP1T</strain>
    </source>
</reference>
<gene>
    <name evidence="1" type="ORF">C5L14_02295</name>
</gene>
<accession>A0A2S9QJ95</accession>
<dbReference type="Proteomes" id="UP000237682">
    <property type="component" value="Unassembled WGS sequence"/>
</dbReference>
<protein>
    <submittedName>
        <fullName evidence="1">Uncharacterized protein</fullName>
    </submittedName>
</protein>